<dbReference type="InterPro" id="IPR050635">
    <property type="entry name" value="ATPase_protein_8"/>
</dbReference>
<dbReference type="GO" id="GO:0045259">
    <property type="term" value="C:proton-transporting ATP synthase complex"/>
    <property type="evidence" value="ECO:0007669"/>
    <property type="project" value="UniProtKB-KW"/>
</dbReference>
<dbReference type="PANTHER" id="PTHR39937:SF1">
    <property type="entry name" value="ATP SYNTHASE PROTEIN 8"/>
    <property type="match status" value="1"/>
</dbReference>
<evidence type="ECO:0000256" key="3">
    <source>
        <dbReference type="ARBA" id="ARBA00022448"/>
    </source>
</evidence>
<evidence type="ECO:0000256" key="6">
    <source>
        <dbReference type="ARBA" id="ARBA00022781"/>
    </source>
</evidence>
<evidence type="ECO:0000313" key="14">
    <source>
        <dbReference type="EMBL" id="ANG44592.1"/>
    </source>
</evidence>
<reference evidence="14" key="1">
    <citation type="journal article" date="2016" name="Mitochondrial DNA Part B Resour">
        <title>The complete mitochondrial genome of the Chilean endemic frog Telmatobius chusmisensis Formas, Cuevas &amp; Nu ez, 2006 (Anura, Telmatobiidae).</title>
        <authorList>
            <person name="Pastenes L."/>
            <person name="Valdivieso C."/>
            <person name="Del Pozo T."/>
            <person name="Mendez M.A."/>
        </authorList>
    </citation>
    <scope>NUCLEOTIDE SEQUENCE</scope>
</reference>
<proteinExistence type="inferred from homology"/>
<dbReference type="RefSeq" id="YP_009257375.1">
    <property type="nucleotide sequence ID" value="NC_030333.1"/>
</dbReference>
<accession>A0A342KCP9</accession>
<evidence type="ECO:0000256" key="4">
    <source>
        <dbReference type="ARBA" id="ARBA00022547"/>
    </source>
</evidence>
<dbReference type="GO" id="GO:0015078">
    <property type="term" value="F:proton transmembrane transporter activity"/>
    <property type="evidence" value="ECO:0007669"/>
    <property type="project" value="InterPro"/>
</dbReference>
<keyword evidence="10 13" id="KW-0472">Membrane</keyword>
<keyword evidence="4 12" id="KW-0138">CF(0)</keyword>
<evidence type="ECO:0000256" key="12">
    <source>
        <dbReference type="RuleBase" id="RU003661"/>
    </source>
</evidence>
<evidence type="ECO:0000256" key="10">
    <source>
        <dbReference type="ARBA" id="ARBA00023136"/>
    </source>
</evidence>
<evidence type="ECO:0000256" key="13">
    <source>
        <dbReference type="SAM" id="Phobius"/>
    </source>
</evidence>
<keyword evidence="7 13" id="KW-1133">Transmembrane helix</keyword>
<dbReference type="CTD" id="4509"/>
<organism evidence="14">
    <name type="scientific">Telmatobius chusmisensis</name>
    <dbReference type="NCBI Taxonomy" id="1229843"/>
    <lineage>
        <taxon>Eukaryota</taxon>
        <taxon>Metazoa</taxon>
        <taxon>Chordata</taxon>
        <taxon>Craniata</taxon>
        <taxon>Vertebrata</taxon>
        <taxon>Euteleostomi</taxon>
        <taxon>Amphibia</taxon>
        <taxon>Batrachia</taxon>
        <taxon>Anura</taxon>
        <taxon>Neobatrachia</taxon>
        <taxon>Hyloidea</taxon>
        <taxon>Ceratophryidae</taxon>
        <taxon>Telmatobiinae</taxon>
        <taxon>Telmatobius</taxon>
    </lineage>
</organism>
<dbReference type="EMBL" id="KT949346">
    <property type="protein sequence ID" value="ANG44592.1"/>
    <property type="molecule type" value="Genomic_DNA"/>
</dbReference>
<dbReference type="PANTHER" id="PTHR39937">
    <property type="entry name" value="ATP SYNTHASE PROTEIN 8"/>
    <property type="match status" value="1"/>
</dbReference>
<keyword evidence="3 12" id="KW-0813">Transport</keyword>
<dbReference type="InterPro" id="IPR001421">
    <property type="entry name" value="ATP8_metazoa"/>
</dbReference>
<gene>
    <name evidence="14" type="primary">ATP8</name>
</gene>
<dbReference type="AlphaFoldDB" id="A0A342KCP9"/>
<evidence type="ECO:0000256" key="7">
    <source>
        <dbReference type="ARBA" id="ARBA00022989"/>
    </source>
</evidence>
<evidence type="ECO:0000256" key="11">
    <source>
        <dbReference type="ARBA" id="ARBA00023310"/>
    </source>
</evidence>
<evidence type="ECO:0000256" key="8">
    <source>
        <dbReference type="ARBA" id="ARBA00023065"/>
    </source>
</evidence>
<name>A0A342KCP9_9NEOB</name>
<dbReference type="GO" id="GO:0031966">
    <property type="term" value="C:mitochondrial membrane"/>
    <property type="evidence" value="ECO:0007669"/>
    <property type="project" value="UniProtKB-SubCell"/>
</dbReference>
<dbReference type="Pfam" id="PF00895">
    <property type="entry name" value="ATP-synt_8"/>
    <property type="match status" value="1"/>
</dbReference>
<comment type="similarity">
    <text evidence="2 12">Belongs to the ATPase protein 8 family.</text>
</comment>
<keyword evidence="8 12" id="KW-0406">Ion transport</keyword>
<evidence type="ECO:0000256" key="2">
    <source>
        <dbReference type="ARBA" id="ARBA00008892"/>
    </source>
</evidence>
<keyword evidence="11" id="KW-0066">ATP synthesis</keyword>
<dbReference type="GO" id="GO:0015986">
    <property type="term" value="P:proton motive force-driven ATP synthesis"/>
    <property type="evidence" value="ECO:0007669"/>
    <property type="project" value="InterPro"/>
</dbReference>
<geneLocation type="mitochondrion" evidence="14"/>
<protein>
    <recommendedName>
        <fullName evidence="12">ATP synthase complex subunit 8</fullName>
    </recommendedName>
</protein>
<feature type="transmembrane region" description="Helical" evidence="13">
    <location>
        <begin position="6"/>
        <end position="23"/>
    </location>
</feature>
<keyword evidence="6 12" id="KW-0375">Hydrogen ion transport</keyword>
<comment type="subcellular location">
    <subcellularLocation>
        <location evidence="1 12">Mitochondrion membrane</location>
        <topology evidence="1 12">Single-pass membrane protein</topology>
    </subcellularLocation>
</comment>
<evidence type="ECO:0000256" key="5">
    <source>
        <dbReference type="ARBA" id="ARBA00022692"/>
    </source>
</evidence>
<evidence type="ECO:0000256" key="9">
    <source>
        <dbReference type="ARBA" id="ARBA00023128"/>
    </source>
</evidence>
<evidence type="ECO:0000256" key="1">
    <source>
        <dbReference type="ARBA" id="ARBA00004304"/>
    </source>
</evidence>
<keyword evidence="9 12" id="KW-0496">Mitochondrion</keyword>
<dbReference type="GeneID" id="27982925"/>
<sequence>MPQLDPMPWFSILFSSWLIFLVLSPIKVSKYQHLNDPTSKTFKGLNKSWTWPWP</sequence>
<keyword evidence="5 12" id="KW-0812">Transmembrane</keyword>